<evidence type="ECO:0000313" key="2">
    <source>
        <dbReference type="EMBL" id="REG29160.1"/>
    </source>
</evidence>
<dbReference type="EMBL" id="QUMX01000059">
    <property type="protein sequence ID" value="REG29160.1"/>
    <property type="molecule type" value="Genomic_DNA"/>
</dbReference>
<reference evidence="2 3" key="1">
    <citation type="submission" date="2018-08" db="EMBL/GenBank/DDBJ databases">
        <title>Genomic Encyclopedia of Archaeal and Bacterial Type Strains, Phase II (KMG-II): from individual species to whole genera.</title>
        <authorList>
            <person name="Goeker M."/>
        </authorList>
    </citation>
    <scope>NUCLEOTIDE SEQUENCE [LARGE SCALE GENOMIC DNA]</scope>
    <source>
        <strain evidence="2 3">DSM 582</strain>
    </source>
</reference>
<dbReference type="PANTHER" id="PTHR12126:SF11">
    <property type="entry name" value="NADH DEHYDROGENASE [UBIQUINONE] 1 ALPHA SUBCOMPLEX SUBUNIT 9, MITOCHONDRIAL"/>
    <property type="match status" value="1"/>
</dbReference>
<protein>
    <submittedName>
        <fullName evidence="2">NAD-dependent epimerase/dehydratase family protein</fullName>
    </submittedName>
</protein>
<organism evidence="2 3">
    <name type="scientific">Paracoccus versutus</name>
    <name type="common">Thiobacillus versutus</name>
    <dbReference type="NCBI Taxonomy" id="34007"/>
    <lineage>
        <taxon>Bacteria</taxon>
        <taxon>Pseudomonadati</taxon>
        <taxon>Pseudomonadota</taxon>
        <taxon>Alphaproteobacteria</taxon>
        <taxon>Rhodobacterales</taxon>
        <taxon>Paracoccaceae</taxon>
        <taxon>Paracoccus</taxon>
    </lineage>
</organism>
<dbReference type="GO" id="GO:0044877">
    <property type="term" value="F:protein-containing complex binding"/>
    <property type="evidence" value="ECO:0007669"/>
    <property type="project" value="TreeGrafter"/>
</dbReference>
<dbReference type="Gene3D" id="3.40.50.720">
    <property type="entry name" value="NAD(P)-binding Rossmann-like Domain"/>
    <property type="match status" value="1"/>
</dbReference>
<dbReference type="AlphaFoldDB" id="A0AAQ0HD53"/>
<dbReference type="InterPro" id="IPR051207">
    <property type="entry name" value="ComplexI_NDUFA9_subunit"/>
</dbReference>
<dbReference type="InterPro" id="IPR036291">
    <property type="entry name" value="NAD(P)-bd_dom_sf"/>
</dbReference>
<evidence type="ECO:0000313" key="3">
    <source>
        <dbReference type="Proteomes" id="UP000256794"/>
    </source>
</evidence>
<dbReference type="SUPFAM" id="SSF51735">
    <property type="entry name" value="NAD(P)-binding Rossmann-fold domains"/>
    <property type="match status" value="1"/>
</dbReference>
<comment type="caution">
    <text evidence="2">The sequence shown here is derived from an EMBL/GenBank/DDBJ whole genome shotgun (WGS) entry which is preliminary data.</text>
</comment>
<accession>A0AAQ0HD53</accession>
<name>A0AAQ0HD53_PARVE</name>
<sequence>MGVLVTGATGLIGQSVCTRLVADGHVVLGTTRSAAPVAPGAVSGWIRVDFRQAREPETWLPHLREIDAVVNCVGVLQDNAREDTAAAHATGAEALFRACAAAGVRRVVHFSAIGWIGGRPRPIRPASSRATGR</sequence>
<dbReference type="Proteomes" id="UP000256794">
    <property type="component" value="Unassembled WGS sequence"/>
</dbReference>
<feature type="domain" description="NAD-dependent epimerase/dehydratase" evidence="1">
    <location>
        <begin position="3"/>
        <end position="121"/>
    </location>
</feature>
<proteinExistence type="predicted"/>
<dbReference type="PANTHER" id="PTHR12126">
    <property type="entry name" value="NADH-UBIQUINONE OXIDOREDUCTASE 39 KDA SUBUNIT-RELATED"/>
    <property type="match status" value="1"/>
</dbReference>
<keyword evidence="3" id="KW-1185">Reference proteome</keyword>
<dbReference type="RefSeq" id="WP_052096225.1">
    <property type="nucleotide sequence ID" value="NZ_CP035287.1"/>
</dbReference>
<dbReference type="InterPro" id="IPR001509">
    <property type="entry name" value="Epimerase_deHydtase"/>
</dbReference>
<dbReference type="Pfam" id="PF01370">
    <property type="entry name" value="Epimerase"/>
    <property type="match status" value="1"/>
</dbReference>
<evidence type="ECO:0000259" key="1">
    <source>
        <dbReference type="Pfam" id="PF01370"/>
    </source>
</evidence>
<gene>
    <name evidence="2" type="ORF">ATH84_105920</name>
</gene>